<evidence type="ECO:0000256" key="13">
    <source>
        <dbReference type="PIRSR" id="PIRSR602401-1"/>
    </source>
</evidence>
<organism evidence="15 16">
    <name type="scientific">Ceratina calcarata</name>
    <dbReference type="NCBI Taxonomy" id="156304"/>
    <lineage>
        <taxon>Eukaryota</taxon>
        <taxon>Metazoa</taxon>
        <taxon>Ecdysozoa</taxon>
        <taxon>Arthropoda</taxon>
        <taxon>Hexapoda</taxon>
        <taxon>Insecta</taxon>
        <taxon>Pterygota</taxon>
        <taxon>Neoptera</taxon>
        <taxon>Endopterygota</taxon>
        <taxon>Hymenoptera</taxon>
        <taxon>Apocrita</taxon>
        <taxon>Aculeata</taxon>
        <taxon>Apoidea</taxon>
        <taxon>Anthophila</taxon>
        <taxon>Apidae</taxon>
        <taxon>Ceratina</taxon>
        <taxon>Zadontomerus</taxon>
    </lineage>
</organism>
<feature type="binding site" description="axial binding residue" evidence="13">
    <location>
        <position position="444"/>
    </location>
    <ligand>
        <name>heme</name>
        <dbReference type="ChEBI" id="CHEBI:30413"/>
    </ligand>
    <ligandPart>
        <name>Fe</name>
        <dbReference type="ChEBI" id="CHEBI:18248"/>
    </ligandPart>
</feature>
<evidence type="ECO:0000256" key="1">
    <source>
        <dbReference type="ARBA" id="ARBA00001971"/>
    </source>
</evidence>
<evidence type="ECO:0000256" key="2">
    <source>
        <dbReference type="ARBA" id="ARBA00004174"/>
    </source>
</evidence>
<dbReference type="Pfam" id="PF00067">
    <property type="entry name" value="p450"/>
    <property type="match status" value="1"/>
</dbReference>
<sequence>MSVALLIACVGVAFVWFYLYLTAYHNFWKKRGIPGLKPELAFGNVRMMMTGKESLPALITRLYYEFGNEPLIGFFVRRRPVLLIKDVDLIKEVLIKDFSKFADRGIFATDPANPISDHLFALEERRWRPLRTHLSPVFTSGKLKGTFALILECTKHLEESLDKLVAKGEPIEVKDLASRFTIDVIGSCGFGIEMNSLSETNNEFLRVGKMMFATNFYRVLRIRIQQILPVFHRLLSYVLPPDKEINGLIMKIIRETLEYREKNNIVRPDFMNTLLELKRHPEKVGDIELTEGLLAAQAFVFFAAGFETSSTTIANTLYELAINQEIQNKLRDEIREFEEKNQGEWKYETIKQMKYLHKVFSETLRKYPSLPFLSRVTTEDYKFNGIDLSLPKDSMVWIPIFAIHKDPNIYPDPEKYDPERFSEEMCEQRNQFHYLPFGHGPRNCIGARFANYQTKIGLIKILRKHKVDVCDQTPFPYEYDRFAFVLSPGKSLYLKVTKIDK</sequence>
<dbReference type="GO" id="GO:0020037">
    <property type="term" value="F:heme binding"/>
    <property type="evidence" value="ECO:0007669"/>
    <property type="project" value="InterPro"/>
</dbReference>
<evidence type="ECO:0000256" key="6">
    <source>
        <dbReference type="ARBA" id="ARBA00022723"/>
    </source>
</evidence>
<evidence type="ECO:0000256" key="11">
    <source>
        <dbReference type="ARBA" id="ARBA00023033"/>
    </source>
</evidence>
<dbReference type="InterPro" id="IPR036396">
    <property type="entry name" value="Cyt_P450_sf"/>
</dbReference>
<dbReference type="InterPro" id="IPR002401">
    <property type="entry name" value="Cyt_P450_E_grp-I"/>
</dbReference>
<dbReference type="InterPro" id="IPR017972">
    <property type="entry name" value="Cyt_P450_CS"/>
</dbReference>
<keyword evidence="15" id="KW-1185">Reference proteome</keyword>
<dbReference type="CDD" id="cd11056">
    <property type="entry name" value="CYP6-like"/>
    <property type="match status" value="1"/>
</dbReference>
<evidence type="ECO:0000256" key="12">
    <source>
        <dbReference type="ARBA" id="ARBA00023136"/>
    </source>
</evidence>
<dbReference type="AlphaFoldDB" id="A0AAJ7NEW1"/>
<reference evidence="16 17" key="1">
    <citation type="submission" date="2025-04" db="UniProtKB">
        <authorList>
            <consortium name="RefSeq"/>
        </authorList>
    </citation>
    <scope>IDENTIFICATION</scope>
    <source>
        <tissue evidence="16 17">Whole body</tissue>
    </source>
</reference>
<keyword evidence="10 13" id="KW-0408">Iron</keyword>
<dbReference type="InterPro" id="IPR001128">
    <property type="entry name" value="Cyt_P450"/>
</dbReference>
<comment type="subcellular location">
    <subcellularLocation>
        <location evidence="3">Endoplasmic reticulum membrane</location>
        <topology evidence="3">Peripheral membrane protein</topology>
    </subcellularLocation>
    <subcellularLocation>
        <location evidence="2">Microsome membrane</location>
        <topology evidence="2">Peripheral membrane protein</topology>
    </subcellularLocation>
</comment>
<protein>
    <submittedName>
        <fullName evidence="16 17">Probable cytochrome P450 6a14</fullName>
    </submittedName>
</protein>
<dbReference type="FunFam" id="1.10.630.10:FF:000042">
    <property type="entry name" value="Cytochrome P450"/>
    <property type="match status" value="1"/>
</dbReference>
<gene>
    <name evidence="16 17 18" type="primary">LOC108631988</name>
</gene>
<keyword evidence="8" id="KW-0492">Microsome</keyword>
<keyword evidence="7" id="KW-0256">Endoplasmic reticulum</keyword>
<dbReference type="RefSeq" id="XP_017891756.1">
    <property type="nucleotide sequence ID" value="XM_018036267.2"/>
</dbReference>
<evidence type="ECO:0000256" key="5">
    <source>
        <dbReference type="ARBA" id="ARBA00022617"/>
    </source>
</evidence>
<comment type="cofactor">
    <cofactor evidence="1 13">
        <name>heme</name>
        <dbReference type="ChEBI" id="CHEBI:30413"/>
    </cofactor>
</comment>
<dbReference type="GO" id="GO:0016705">
    <property type="term" value="F:oxidoreductase activity, acting on paired donors, with incorporation or reduction of molecular oxygen"/>
    <property type="evidence" value="ECO:0007669"/>
    <property type="project" value="InterPro"/>
</dbReference>
<keyword evidence="11 14" id="KW-0503">Monooxygenase</keyword>
<dbReference type="KEGG" id="ccal:108631988"/>
<comment type="similarity">
    <text evidence="4 14">Belongs to the cytochrome P450 family.</text>
</comment>
<evidence type="ECO:0000256" key="3">
    <source>
        <dbReference type="ARBA" id="ARBA00004406"/>
    </source>
</evidence>
<dbReference type="RefSeq" id="XP_017891764.1">
    <property type="nucleotide sequence ID" value="XM_018036275.2"/>
</dbReference>
<evidence type="ECO:0000256" key="9">
    <source>
        <dbReference type="ARBA" id="ARBA00023002"/>
    </source>
</evidence>
<dbReference type="PRINTS" id="PR00463">
    <property type="entry name" value="EP450I"/>
</dbReference>
<proteinExistence type="inferred from homology"/>
<evidence type="ECO:0000256" key="10">
    <source>
        <dbReference type="ARBA" id="ARBA00023004"/>
    </source>
</evidence>
<evidence type="ECO:0000256" key="8">
    <source>
        <dbReference type="ARBA" id="ARBA00022848"/>
    </source>
</evidence>
<evidence type="ECO:0000313" key="15">
    <source>
        <dbReference type="Proteomes" id="UP000694925"/>
    </source>
</evidence>
<dbReference type="RefSeq" id="XP_026674593.1">
    <property type="nucleotide sequence ID" value="XM_026818792.1"/>
</dbReference>
<dbReference type="PANTHER" id="PTHR24292">
    <property type="entry name" value="CYTOCHROME P450"/>
    <property type="match status" value="1"/>
</dbReference>
<evidence type="ECO:0000256" key="4">
    <source>
        <dbReference type="ARBA" id="ARBA00010617"/>
    </source>
</evidence>
<name>A0AAJ7NEW1_9HYME</name>
<evidence type="ECO:0000313" key="16">
    <source>
        <dbReference type="RefSeq" id="XP_017891756.1"/>
    </source>
</evidence>
<keyword evidence="12" id="KW-0472">Membrane</keyword>
<dbReference type="GeneID" id="108631988"/>
<keyword evidence="9 14" id="KW-0560">Oxidoreductase</keyword>
<dbReference type="GO" id="GO:0004497">
    <property type="term" value="F:monooxygenase activity"/>
    <property type="evidence" value="ECO:0007669"/>
    <property type="project" value="UniProtKB-KW"/>
</dbReference>
<dbReference type="InterPro" id="IPR050476">
    <property type="entry name" value="Insect_CytP450_Detox"/>
</dbReference>
<dbReference type="Gene3D" id="1.10.630.10">
    <property type="entry name" value="Cytochrome P450"/>
    <property type="match status" value="1"/>
</dbReference>
<evidence type="ECO:0000256" key="14">
    <source>
        <dbReference type="RuleBase" id="RU000461"/>
    </source>
</evidence>
<dbReference type="SUPFAM" id="SSF48264">
    <property type="entry name" value="Cytochrome P450"/>
    <property type="match status" value="1"/>
</dbReference>
<keyword evidence="6 13" id="KW-0479">Metal-binding</keyword>
<evidence type="ECO:0000313" key="17">
    <source>
        <dbReference type="RefSeq" id="XP_017891764.1"/>
    </source>
</evidence>
<dbReference type="PROSITE" id="PS00086">
    <property type="entry name" value="CYTOCHROME_P450"/>
    <property type="match status" value="1"/>
</dbReference>
<dbReference type="GO" id="GO:0005506">
    <property type="term" value="F:iron ion binding"/>
    <property type="evidence" value="ECO:0007669"/>
    <property type="project" value="InterPro"/>
</dbReference>
<dbReference type="PANTHER" id="PTHR24292:SF54">
    <property type="entry name" value="CYP9F3-RELATED"/>
    <property type="match status" value="1"/>
</dbReference>
<keyword evidence="5 13" id="KW-0349">Heme</keyword>
<dbReference type="GO" id="GO:0005789">
    <property type="term" value="C:endoplasmic reticulum membrane"/>
    <property type="evidence" value="ECO:0007669"/>
    <property type="project" value="UniProtKB-SubCell"/>
</dbReference>
<dbReference type="PRINTS" id="PR00385">
    <property type="entry name" value="P450"/>
</dbReference>
<evidence type="ECO:0000256" key="7">
    <source>
        <dbReference type="ARBA" id="ARBA00022824"/>
    </source>
</evidence>
<dbReference type="Proteomes" id="UP000694925">
    <property type="component" value="Unplaced"/>
</dbReference>
<accession>A0AAJ7NEW1</accession>
<evidence type="ECO:0000313" key="18">
    <source>
        <dbReference type="RefSeq" id="XP_026674593.1"/>
    </source>
</evidence>